<organism evidence="2 3">
    <name type="scientific">Nyctereutes procyonoides</name>
    <name type="common">Raccoon dog</name>
    <name type="synonym">Canis procyonoides</name>
    <dbReference type="NCBI Taxonomy" id="34880"/>
    <lineage>
        <taxon>Eukaryota</taxon>
        <taxon>Metazoa</taxon>
        <taxon>Chordata</taxon>
        <taxon>Craniata</taxon>
        <taxon>Vertebrata</taxon>
        <taxon>Euteleostomi</taxon>
        <taxon>Mammalia</taxon>
        <taxon>Eutheria</taxon>
        <taxon>Laurasiatheria</taxon>
        <taxon>Carnivora</taxon>
        <taxon>Caniformia</taxon>
        <taxon>Canidae</taxon>
        <taxon>Nyctereutes</taxon>
    </lineage>
</organism>
<protein>
    <submittedName>
        <fullName evidence="2">(raccoon dog) hypothetical protein</fullName>
    </submittedName>
</protein>
<dbReference type="EMBL" id="CAJHUB010000784">
    <property type="protein sequence ID" value="CAD7693525.1"/>
    <property type="molecule type" value="Genomic_DNA"/>
</dbReference>
<dbReference type="Proteomes" id="UP000645828">
    <property type="component" value="Unassembled WGS sequence"/>
</dbReference>
<keyword evidence="3" id="KW-1185">Reference proteome</keyword>
<comment type="caution">
    <text evidence="2">The sequence shown here is derived from an EMBL/GenBank/DDBJ whole genome shotgun (WGS) entry which is preliminary data.</text>
</comment>
<evidence type="ECO:0000256" key="1">
    <source>
        <dbReference type="SAM" id="SignalP"/>
    </source>
</evidence>
<proteinExistence type="predicted"/>
<sequence length="65" mass="7400">MTKQIVFLLLILLQCKGPHPKTVENWNSNWKDAKLPSEELQSQVDEGKKKGNKSLLTIASAIYKF</sequence>
<feature type="signal peptide" evidence="1">
    <location>
        <begin position="1"/>
        <end position="20"/>
    </location>
</feature>
<dbReference type="AlphaFoldDB" id="A0A811ZY48"/>
<accession>A0A811ZY48</accession>
<feature type="chain" id="PRO_5032619316" evidence="1">
    <location>
        <begin position="21"/>
        <end position="65"/>
    </location>
</feature>
<reference evidence="2" key="1">
    <citation type="submission" date="2020-12" db="EMBL/GenBank/DDBJ databases">
        <authorList>
            <consortium name="Molecular Ecology Group"/>
        </authorList>
    </citation>
    <scope>NUCLEOTIDE SEQUENCE</scope>
    <source>
        <strain evidence="2">TBG_1078</strain>
    </source>
</reference>
<name>A0A811ZY48_NYCPR</name>
<evidence type="ECO:0000313" key="3">
    <source>
        <dbReference type="Proteomes" id="UP000645828"/>
    </source>
</evidence>
<keyword evidence="1" id="KW-0732">Signal</keyword>
<evidence type="ECO:0000313" key="2">
    <source>
        <dbReference type="EMBL" id="CAD7693525.1"/>
    </source>
</evidence>
<gene>
    <name evidence="2" type="ORF">NYPRO_LOCUS26317</name>
</gene>